<name>A0A8T3BGB4_DENNO</name>
<dbReference type="InterPro" id="IPR027417">
    <property type="entry name" value="P-loop_NTPase"/>
</dbReference>
<feature type="domain" description="AAA+ ATPase" evidence="4">
    <location>
        <begin position="192"/>
        <end position="325"/>
    </location>
</feature>
<dbReference type="Proteomes" id="UP000829196">
    <property type="component" value="Unassembled WGS sequence"/>
</dbReference>
<evidence type="ECO:0000256" key="3">
    <source>
        <dbReference type="SAM" id="MobiDB-lite"/>
    </source>
</evidence>
<keyword evidence="2" id="KW-0067">ATP-binding</keyword>
<organism evidence="5 6">
    <name type="scientific">Dendrobium nobile</name>
    <name type="common">Orchid</name>
    <dbReference type="NCBI Taxonomy" id="94219"/>
    <lineage>
        <taxon>Eukaryota</taxon>
        <taxon>Viridiplantae</taxon>
        <taxon>Streptophyta</taxon>
        <taxon>Embryophyta</taxon>
        <taxon>Tracheophyta</taxon>
        <taxon>Spermatophyta</taxon>
        <taxon>Magnoliopsida</taxon>
        <taxon>Liliopsida</taxon>
        <taxon>Asparagales</taxon>
        <taxon>Orchidaceae</taxon>
        <taxon>Epidendroideae</taxon>
        <taxon>Malaxideae</taxon>
        <taxon>Dendrobiinae</taxon>
        <taxon>Dendrobium</taxon>
    </lineage>
</organism>
<proteinExistence type="predicted"/>
<dbReference type="OrthoDB" id="26838at2759"/>
<dbReference type="GO" id="GO:0005524">
    <property type="term" value="F:ATP binding"/>
    <property type="evidence" value="ECO:0007669"/>
    <property type="project" value="UniProtKB-KW"/>
</dbReference>
<dbReference type="CDD" id="cd00009">
    <property type="entry name" value="AAA"/>
    <property type="match status" value="1"/>
</dbReference>
<evidence type="ECO:0000256" key="1">
    <source>
        <dbReference type="ARBA" id="ARBA00022741"/>
    </source>
</evidence>
<feature type="region of interest" description="Disordered" evidence="3">
    <location>
        <begin position="633"/>
        <end position="652"/>
    </location>
</feature>
<dbReference type="SMART" id="SM00382">
    <property type="entry name" value="AAA"/>
    <property type="match status" value="1"/>
</dbReference>
<evidence type="ECO:0000313" key="6">
    <source>
        <dbReference type="Proteomes" id="UP000829196"/>
    </source>
</evidence>
<dbReference type="SUPFAM" id="SSF52540">
    <property type="entry name" value="P-loop containing nucleoside triphosphate hydrolases"/>
    <property type="match status" value="1"/>
</dbReference>
<dbReference type="PANTHER" id="PTHR20953">
    <property type="entry name" value="KINASE-RELATED"/>
    <property type="match status" value="1"/>
</dbReference>
<keyword evidence="1" id="KW-0547">Nucleotide-binding</keyword>
<dbReference type="InterPro" id="IPR003593">
    <property type="entry name" value="AAA+_ATPase"/>
</dbReference>
<dbReference type="InterPro" id="IPR045735">
    <property type="entry name" value="Spore_III_AA_AAA+_ATPase"/>
</dbReference>
<feature type="region of interest" description="Disordered" evidence="3">
    <location>
        <begin position="414"/>
        <end position="444"/>
    </location>
</feature>
<feature type="region of interest" description="Disordered" evidence="3">
    <location>
        <begin position="15"/>
        <end position="49"/>
    </location>
</feature>
<evidence type="ECO:0000313" key="5">
    <source>
        <dbReference type="EMBL" id="KAI0511330.1"/>
    </source>
</evidence>
<dbReference type="Gene3D" id="3.40.50.300">
    <property type="entry name" value="P-loop containing nucleotide triphosphate hydrolases"/>
    <property type="match status" value="1"/>
</dbReference>
<protein>
    <recommendedName>
        <fullName evidence="4">AAA+ ATPase domain-containing protein</fullName>
    </recommendedName>
</protein>
<dbReference type="AlphaFoldDB" id="A0A8T3BGB4"/>
<feature type="compositionally biased region" description="Polar residues" evidence="3">
    <location>
        <begin position="25"/>
        <end position="34"/>
    </location>
</feature>
<comment type="caution">
    <text evidence="5">The sequence shown here is derived from an EMBL/GenBank/DDBJ whole genome shotgun (WGS) entry which is preliminary data.</text>
</comment>
<dbReference type="InterPro" id="IPR058670">
    <property type="entry name" value="PTPase_dom"/>
</dbReference>
<sequence length="672" mass="73842">MEVLQLASTHVISSFRRAPRHRKTTACTSSQLPSPSIRRPEGDRRSTWSSASASVSLPVQWRSREDGAVVGSGADELELFLDLVPPRMRRGLARHGEVRELIEVVMDLGRKPIARFPSGDWIVSDEPVKLVDLRHAIGKVGDFSVDNRSGVDHSLHRISAIRNRKKDIIGLTCRVGRAVSGSAEMVRDLVEGEGSILVIGPPGVGKTTLIREIARVLADEHLKRVVIVDTSNEIGGDGDVPHSGIGRARRMQVPDVNMQHNVMIEAVENHMPQVIIIDEIGTELEAMAASTIAQRGVQLVGTAHGVTIESIIKNPCLQVLVGGIESVTLGDDEAKRRKVQKTILERKGPPAFTCAVEIISKNECRVHHKLEATVDAILAGKSPLFEVRKLEPKPNESRDLAPVIDKSFKDRAPVTSTLNEDSEKNTEQASAAVSRRNKHGSNTKSDLSNPIRVYIYKILEADLLQVAKVMGLEDKIDVTDDIGTANVVVVSSSEMKENPWIRSVAKYHQLPVFVIKENTMAQMVKAVRMVLGVNSFGSATKIPLDHAENIEIEDDAPKRKPTLEEIDALEEVRMAIEYIVIPGGEPVELLPRCSEIIARQLKLVESYQLAAEKSGTELNSRLQILPMKISKKGSSTRRCSESHLRKQAKIDSLTSGNSGTSFSRLPFLPKYS</sequence>
<keyword evidence="6" id="KW-1185">Reference proteome</keyword>
<dbReference type="Pfam" id="PF19568">
    <property type="entry name" value="Spore_III_AA"/>
    <property type="match status" value="1"/>
</dbReference>
<dbReference type="InterPro" id="IPR034081">
    <property type="entry name" value="R3H_AAA"/>
</dbReference>
<dbReference type="PANTHER" id="PTHR20953:SF14">
    <property type="entry name" value="PROTEIN SEEDLING PLASTID DEVELOPMENT 1"/>
    <property type="match status" value="1"/>
</dbReference>
<evidence type="ECO:0000259" key="4">
    <source>
        <dbReference type="SMART" id="SM00382"/>
    </source>
</evidence>
<accession>A0A8T3BGB4</accession>
<dbReference type="Pfam" id="PF25516">
    <property type="entry name" value="PTPase"/>
    <property type="match status" value="1"/>
</dbReference>
<gene>
    <name evidence="5" type="ORF">KFK09_011959</name>
</gene>
<reference evidence="5" key="1">
    <citation type="journal article" date="2022" name="Front. Genet.">
        <title>Chromosome-Scale Assembly of the Dendrobium nobile Genome Provides Insights Into the Molecular Mechanism of the Biosynthesis of the Medicinal Active Ingredient of Dendrobium.</title>
        <authorList>
            <person name="Xu Q."/>
            <person name="Niu S.-C."/>
            <person name="Li K.-L."/>
            <person name="Zheng P.-J."/>
            <person name="Zhang X.-J."/>
            <person name="Jia Y."/>
            <person name="Liu Y."/>
            <person name="Niu Y.-X."/>
            <person name="Yu L.-H."/>
            <person name="Chen D.-F."/>
            <person name="Zhang G.-Q."/>
        </authorList>
    </citation>
    <scope>NUCLEOTIDE SEQUENCE</scope>
    <source>
        <tissue evidence="5">Leaf</tissue>
    </source>
</reference>
<dbReference type="FunFam" id="3.40.50.300:FF:001088">
    <property type="entry name" value="uncharacterized protein ycf45 isoform X2"/>
    <property type="match status" value="1"/>
</dbReference>
<dbReference type="EMBL" id="JAGYWB010000009">
    <property type="protein sequence ID" value="KAI0511330.1"/>
    <property type="molecule type" value="Genomic_DNA"/>
</dbReference>
<evidence type="ECO:0000256" key="2">
    <source>
        <dbReference type="ARBA" id="ARBA00022840"/>
    </source>
</evidence>
<dbReference type="CDD" id="cd02645">
    <property type="entry name" value="R3H_AAA"/>
    <property type="match status" value="1"/>
</dbReference>